<protein>
    <submittedName>
        <fullName evidence="2">Thioredoxin-like protein YusE</fullName>
    </submittedName>
</protein>
<gene>
    <name evidence="2" type="primary">yusE</name>
    <name evidence="2" type="ORF">GCM10007096_04280</name>
</gene>
<sequence length="103" mass="12023">MDELAIEAYKTNKPKGTHVLFFKTPFCGTCQLAEQLLTLTLETMNGKALPTFICRAEEWQAYIEEWQVESVPCLVFIKDGHVMQKLYAFESVTKLYELYKKYE</sequence>
<evidence type="ECO:0000259" key="1">
    <source>
        <dbReference type="Pfam" id="PF00085"/>
    </source>
</evidence>
<feature type="domain" description="Thioredoxin" evidence="1">
    <location>
        <begin position="12"/>
        <end position="95"/>
    </location>
</feature>
<dbReference type="Proteomes" id="UP000656813">
    <property type="component" value="Unassembled WGS sequence"/>
</dbReference>
<dbReference type="RefSeq" id="WP_188495605.1">
    <property type="nucleotide sequence ID" value="NZ_BMFV01000002.1"/>
</dbReference>
<dbReference type="Pfam" id="PF00085">
    <property type="entry name" value="Thioredoxin"/>
    <property type="match status" value="1"/>
</dbReference>
<dbReference type="EMBL" id="BMFV01000002">
    <property type="protein sequence ID" value="GGH75244.1"/>
    <property type="molecule type" value="Genomic_DNA"/>
</dbReference>
<name>A0A8J2ZSB0_9BACL</name>
<organism evidence="2 3">
    <name type="scientific">Pullulanibacillus pueri</name>
    <dbReference type="NCBI Taxonomy" id="1437324"/>
    <lineage>
        <taxon>Bacteria</taxon>
        <taxon>Bacillati</taxon>
        <taxon>Bacillota</taxon>
        <taxon>Bacilli</taxon>
        <taxon>Bacillales</taxon>
        <taxon>Sporolactobacillaceae</taxon>
        <taxon>Pullulanibacillus</taxon>
    </lineage>
</organism>
<reference evidence="2" key="1">
    <citation type="journal article" date="2014" name="Int. J. Syst. Evol. Microbiol.">
        <title>Complete genome sequence of Corynebacterium casei LMG S-19264T (=DSM 44701T), isolated from a smear-ripened cheese.</title>
        <authorList>
            <consortium name="US DOE Joint Genome Institute (JGI-PGF)"/>
            <person name="Walter F."/>
            <person name="Albersmeier A."/>
            <person name="Kalinowski J."/>
            <person name="Ruckert C."/>
        </authorList>
    </citation>
    <scope>NUCLEOTIDE SEQUENCE</scope>
    <source>
        <strain evidence="2">CGMCC 1.12777</strain>
    </source>
</reference>
<proteinExistence type="predicted"/>
<dbReference type="Gene3D" id="3.40.30.10">
    <property type="entry name" value="Glutaredoxin"/>
    <property type="match status" value="1"/>
</dbReference>
<accession>A0A8J2ZSB0</accession>
<dbReference type="InterPro" id="IPR013766">
    <property type="entry name" value="Thioredoxin_domain"/>
</dbReference>
<dbReference type="SUPFAM" id="SSF52833">
    <property type="entry name" value="Thioredoxin-like"/>
    <property type="match status" value="1"/>
</dbReference>
<dbReference type="CDD" id="cd02947">
    <property type="entry name" value="TRX_family"/>
    <property type="match status" value="1"/>
</dbReference>
<reference evidence="2" key="2">
    <citation type="submission" date="2020-09" db="EMBL/GenBank/DDBJ databases">
        <authorList>
            <person name="Sun Q."/>
            <person name="Zhou Y."/>
        </authorList>
    </citation>
    <scope>NUCLEOTIDE SEQUENCE</scope>
    <source>
        <strain evidence="2">CGMCC 1.12777</strain>
    </source>
</reference>
<evidence type="ECO:0000313" key="3">
    <source>
        <dbReference type="Proteomes" id="UP000656813"/>
    </source>
</evidence>
<evidence type="ECO:0000313" key="2">
    <source>
        <dbReference type="EMBL" id="GGH75244.1"/>
    </source>
</evidence>
<dbReference type="InterPro" id="IPR036249">
    <property type="entry name" value="Thioredoxin-like_sf"/>
</dbReference>
<dbReference type="AlphaFoldDB" id="A0A8J2ZSB0"/>
<comment type="caution">
    <text evidence="2">The sequence shown here is derived from an EMBL/GenBank/DDBJ whole genome shotgun (WGS) entry which is preliminary data.</text>
</comment>
<keyword evidence="3" id="KW-1185">Reference proteome</keyword>